<reference evidence="2" key="1">
    <citation type="submission" date="2016-02" db="EMBL/GenBank/DDBJ databases">
        <title>Draft genome sequence of Microdochium bolleyi, a fungal endophyte of beachgrass.</title>
        <authorList>
            <consortium name="DOE Joint Genome Institute"/>
            <person name="David A.S."/>
            <person name="May G."/>
            <person name="Haridas S."/>
            <person name="Lim J."/>
            <person name="Wang M."/>
            <person name="Labutti K."/>
            <person name="Lipzen A."/>
            <person name="Barry K."/>
            <person name="Grigoriev I.V."/>
        </authorList>
    </citation>
    <scope>NUCLEOTIDE SEQUENCE [LARGE SCALE GENOMIC DNA]</scope>
    <source>
        <strain evidence="2">J235TASD1</strain>
    </source>
</reference>
<proteinExistence type="predicted"/>
<sequence>MSISQRWFPSATASNHHHQTLAAANPIMSSTSPASAIPHIQLLCIDETFAAAFEDARVTHKLPPSVTIDHHSDYLADLPATVKFDTIVSPANSYARLDGAFDDAISRAFSPLSVPGGSVYATDDYLALTRAAQKVVYDRHRGFAPPGTCTLVDIPNEFNARNKNVWGTRRVALCPTMRLPTRVCWDREVVYECIWSLLCAVDNHNREATQAGNEKDMIRSILMTPIATGVGRVSAKRWAAQTVLAMKHFTQATEDPDKWSRLDWHEFGITAAEVQVTWDW</sequence>
<dbReference type="InterPro" id="IPR043472">
    <property type="entry name" value="Macro_dom-like"/>
</dbReference>
<dbReference type="AlphaFoldDB" id="A0A136JGK8"/>
<keyword evidence="2" id="KW-1185">Reference proteome</keyword>
<dbReference type="EMBL" id="KQ964245">
    <property type="protein sequence ID" value="KXJ96297.1"/>
    <property type="molecule type" value="Genomic_DNA"/>
</dbReference>
<organism evidence="1 2">
    <name type="scientific">Microdochium bolleyi</name>
    <dbReference type="NCBI Taxonomy" id="196109"/>
    <lineage>
        <taxon>Eukaryota</taxon>
        <taxon>Fungi</taxon>
        <taxon>Dikarya</taxon>
        <taxon>Ascomycota</taxon>
        <taxon>Pezizomycotina</taxon>
        <taxon>Sordariomycetes</taxon>
        <taxon>Xylariomycetidae</taxon>
        <taxon>Xylariales</taxon>
        <taxon>Microdochiaceae</taxon>
        <taxon>Microdochium</taxon>
    </lineage>
</organism>
<dbReference type="Gene3D" id="3.40.220.10">
    <property type="entry name" value="Leucine Aminopeptidase, subunit E, domain 1"/>
    <property type="match status" value="1"/>
</dbReference>
<dbReference type="SUPFAM" id="SSF52949">
    <property type="entry name" value="Macro domain-like"/>
    <property type="match status" value="1"/>
</dbReference>
<dbReference type="Proteomes" id="UP000070501">
    <property type="component" value="Unassembled WGS sequence"/>
</dbReference>
<evidence type="ECO:0000313" key="1">
    <source>
        <dbReference type="EMBL" id="KXJ96297.1"/>
    </source>
</evidence>
<accession>A0A136JGK8</accession>
<evidence type="ECO:0000313" key="2">
    <source>
        <dbReference type="Proteomes" id="UP000070501"/>
    </source>
</evidence>
<evidence type="ECO:0008006" key="3">
    <source>
        <dbReference type="Google" id="ProtNLM"/>
    </source>
</evidence>
<dbReference type="OrthoDB" id="6082470at2759"/>
<name>A0A136JGK8_9PEZI</name>
<dbReference type="InParanoid" id="A0A136JGK8"/>
<protein>
    <recommendedName>
        <fullName evidence="3">Macro domain-like protein</fullName>
    </recommendedName>
</protein>
<dbReference type="STRING" id="196109.A0A136JGK8"/>
<gene>
    <name evidence="1" type="ORF">Micbo1qcDRAFT_154816</name>
</gene>